<dbReference type="EMBL" id="JNSL01000103">
    <property type="protein sequence ID" value="KGA15768.1"/>
    <property type="molecule type" value="Genomic_DNA"/>
</dbReference>
<reference evidence="8" key="1">
    <citation type="submission" date="2014-06" db="EMBL/GenBank/DDBJ databases">
        <title>Key roles for freshwater Actinobacteria revealed by deep metagenomic sequencing.</title>
        <authorList>
            <person name="Ghai R."/>
            <person name="Mizuno C.M."/>
            <person name="Picazo A."/>
            <person name="Camacho A."/>
            <person name="Rodriguez-Valera F."/>
        </authorList>
    </citation>
    <scope>NUCLEOTIDE SEQUENCE</scope>
</reference>
<dbReference type="Gene3D" id="3.90.1680.10">
    <property type="entry name" value="SOS response associated peptidase-like"/>
    <property type="match status" value="1"/>
</dbReference>
<dbReference type="AlphaFoldDB" id="A0A094SCC0"/>
<evidence type="ECO:0000256" key="4">
    <source>
        <dbReference type="ARBA" id="ARBA00022801"/>
    </source>
</evidence>
<keyword evidence="7" id="KW-0456">Lyase</keyword>
<dbReference type="GO" id="GO:0016829">
    <property type="term" value="F:lyase activity"/>
    <property type="evidence" value="ECO:0007669"/>
    <property type="project" value="UniProtKB-KW"/>
</dbReference>
<keyword evidence="5" id="KW-0190">Covalent protein-DNA linkage</keyword>
<dbReference type="PANTHER" id="PTHR13604:SF0">
    <property type="entry name" value="ABASIC SITE PROCESSING PROTEIN HMCES"/>
    <property type="match status" value="1"/>
</dbReference>
<dbReference type="GO" id="GO:0106300">
    <property type="term" value="P:protein-DNA covalent cross-linking repair"/>
    <property type="evidence" value="ECO:0007669"/>
    <property type="project" value="InterPro"/>
</dbReference>
<dbReference type="InterPro" id="IPR003738">
    <property type="entry name" value="SRAP"/>
</dbReference>
<dbReference type="InterPro" id="IPR036590">
    <property type="entry name" value="SRAP-like"/>
</dbReference>
<name>A0A094SCC0_9ZZZZ</name>
<keyword evidence="3" id="KW-0227">DNA damage</keyword>
<comment type="caution">
    <text evidence="8">The sequence shown here is derived from an EMBL/GenBank/DDBJ whole genome shotgun (WGS) entry which is preliminary data.</text>
</comment>
<dbReference type="PANTHER" id="PTHR13604">
    <property type="entry name" value="DC12-RELATED"/>
    <property type="match status" value="1"/>
</dbReference>
<dbReference type="GO" id="GO:0003697">
    <property type="term" value="F:single-stranded DNA binding"/>
    <property type="evidence" value="ECO:0007669"/>
    <property type="project" value="InterPro"/>
</dbReference>
<keyword evidence="6" id="KW-0238">DNA-binding</keyword>
<gene>
    <name evidence="8" type="ORF">GM51_14070</name>
</gene>
<evidence type="ECO:0000313" key="8">
    <source>
        <dbReference type="EMBL" id="KGA15768.1"/>
    </source>
</evidence>
<proteinExistence type="inferred from homology"/>
<keyword evidence="4" id="KW-0378">Hydrolase</keyword>
<dbReference type="GO" id="GO:0008233">
    <property type="term" value="F:peptidase activity"/>
    <property type="evidence" value="ECO:0007669"/>
    <property type="project" value="UniProtKB-KW"/>
</dbReference>
<accession>A0A094SCC0</accession>
<evidence type="ECO:0000256" key="7">
    <source>
        <dbReference type="ARBA" id="ARBA00023239"/>
    </source>
</evidence>
<protein>
    <recommendedName>
        <fullName evidence="9">Abasic site processing protein</fullName>
    </recommendedName>
</protein>
<evidence type="ECO:0000256" key="3">
    <source>
        <dbReference type="ARBA" id="ARBA00022763"/>
    </source>
</evidence>
<dbReference type="GO" id="GO:0006508">
    <property type="term" value="P:proteolysis"/>
    <property type="evidence" value="ECO:0007669"/>
    <property type="project" value="UniProtKB-KW"/>
</dbReference>
<dbReference type="SUPFAM" id="SSF143081">
    <property type="entry name" value="BB1717-like"/>
    <property type="match status" value="1"/>
</dbReference>
<sequence>MCGRFTLKTDPKVIASQFQVSSIAILEGRIADLTSPAKKLDQIESDPFQPNFNVAPTHQIPAIVSQNEERLLAAFAWGLIPSWAKDPAIGSRMINARSETAAEKPSFRSALVKRRCIVPADGWYEWQGSPGKKTPYYFSAPNESVLGLAGIYESWKQPDGQMLWSAAILTQEARPDFSYIHDRMPVLLTPELQDSWLNSQTSPLQDVLGSAAEVTLQAWEVSSAVGNVKNNNAELMTNQTLF</sequence>
<evidence type="ECO:0000256" key="2">
    <source>
        <dbReference type="ARBA" id="ARBA00022670"/>
    </source>
</evidence>
<dbReference type="Pfam" id="PF02586">
    <property type="entry name" value="SRAP"/>
    <property type="match status" value="1"/>
</dbReference>
<comment type="similarity">
    <text evidence="1">Belongs to the SOS response-associated peptidase family.</text>
</comment>
<evidence type="ECO:0000256" key="6">
    <source>
        <dbReference type="ARBA" id="ARBA00023125"/>
    </source>
</evidence>
<keyword evidence="2" id="KW-0645">Protease</keyword>
<evidence type="ECO:0008006" key="9">
    <source>
        <dbReference type="Google" id="ProtNLM"/>
    </source>
</evidence>
<evidence type="ECO:0000256" key="5">
    <source>
        <dbReference type="ARBA" id="ARBA00023124"/>
    </source>
</evidence>
<organism evidence="8">
    <name type="scientific">freshwater metagenome</name>
    <dbReference type="NCBI Taxonomy" id="449393"/>
    <lineage>
        <taxon>unclassified sequences</taxon>
        <taxon>metagenomes</taxon>
        <taxon>ecological metagenomes</taxon>
    </lineage>
</organism>
<evidence type="ECO:0000256" key="1">
    <source>
        <dbReference type="ARBA" id="ARBA00008136"/>
    </source>
</evidence>